<gene>
    <name evidence="1" type="ORF">GCM10010492_71200</name>
</gene>
<organism evidence="1 2">
    <name type="scientific">Saccharothrix mutabilis subsp. mutabilis</name>
    <dbReference type="NCBI Taxonomy" id="66855"/>
    <lineage>
        <taxon>Bacteria</taxon>
        <taxon>Bacillati</taxon>
        <taxon>Actinomycetota</taxon>
        <taxon>Actinomycetes</taxon>
        <taxon>Pseudonocardiales</taxon>
        <taxon>Pseudonocardiaceae</taxon>
        <taxon>Saccharothrix</taxon>
    </lineage>
</organism>
<dbReference type="EMBL" id="BAAABU010000029">
    <property type="protein sequence ID" value="GAA0259990.1"/>
    <property type="molecule type" value="Genomic_DNA"/>
</dbReference>
<proteinExistence type="predicted"/>
<comment type="caution">
    <text evidence="1">The sequence shown here is derived from an EMBL/GenBank/DDBJ whole genome shotgun (WGS) entry which is preliminary data.</text>
</comment>
<protein>
    <submittedName>
        <fullName evidence="1">Uncharacterized protein</fullName>
    </submittedName>
</protein>
<keyword evidence="2" id="KW-1185">Reference proteome</keyword>
<dbReference type="RefSeq" id="WP_343939365.1">
    <property type="nucleotide sequence ID" value="NZ_BAAABU010000029.1"/>
</dbReference>
<sequence>MPTEQIYANTKKNPGTPVVATRAMTPTERVTQLIDAALVMLVELPEAEDQALRNLAAFTGRDDAVTISFVSPVATDRPSAFHLKDGRVDASTRDRLRGLLDQLRAEVHG</sequence>
<name>A0ABN0USD7_9PSEU</name>
<evidence type="ECO:0000313" key="1">
    <source>
        <dbReference type="EMBL" id="GAA0259990.1"/>
    </source>
</evidence>
<reference evidence="1 2" key="1">
    <citation type="journal article" date="2019" name="Int. J. Syst. Evol. Microbiol.">
        <title>The Global Catalogue of Microorganisms (GCM) 10K type strain sequencing project: providing services to taxonomists for standard genome sequencing and annotation.</title>
        <authorList>
            <consortium name="The Broad Institute Genomics Platform"/>
            <consortium name="The Broad Institute Genome Sequencing Center for Infectious Disease"/>
            <person name="Wu L."/>
            <person name="Ma J."/>
        </authorList>
    </citation>
    <scope>NUCLEOTIDE SEQUENCE [LARGE SCALE GENOMIC DNA]</scope>
    <source>
        <strain evidence="1 2">JCM 3380</strain>
    </source>
</reference>
<evidence type="ECO:0000313" key="2">
    <source>
        <dbReference type="Proteomes" id="UP001500416"/>
    </source>
</evidence>
<accession>A0ABN0USD7</accession>
<dbReference type="Proteomes" id="UP001500416">
    <property type="component" value="Unassembled WGS sequence"/>
</dbReference>